<proteinExistence type="predicted"/>
<comment type="caution">
    <text evidence="1">The sequence shown here is derived from an EMBL/GenBank/DDBJ whole genome shotgun (WGS) entry which is preliminary data.</text>
</comment>
<gene>
    <name evidence="1" type="ORF">CY0110_16492</name>
</gene>
<evidence type="ECO:0000313" key="1">
    <source>
        <dbReference type="EMBL" id="EAZ93412.1"/>
    </source>
</evidence>
<dbReference type="AlphaFoldDB" id="A3IHY0"/>
<name>A3IHY0_9CHRO</name>
<reference evidence="1 2" key="1">
    <citation type="submission" date="2007-03" db="EMBL/GenBank/DDBJ databases">
        <authorList>
            <person name="Stal L."/>
            <person name="Ferriera S."/>
            <person name="Johnson J."/>
            <person name="Kravitz S."/>
            <person name="Beeson K."/>
            <person name="Sutton G."/>
            <person name="Rogers Y.-H."/>
            <person name="Friedman R."/>
            <person name="Frazier M."/>
            <person name="Venter J.C."/>
        </authorList>
    </citation>
    <scope>NUCLEOTIDE SEQUENCE [LARGE SCALE GENOMIC DNA]</scope>
    <source>
        <strain evidence="1 2">CCY0110</strain>
    </source>
</reference>
<evidence type="ECO:0000313" key="2">
    <source>
        <dbReference type="Proteomes" id="UP000003781"/>
    </source>
</evidence>
<sequence>MNDTTGPVFFAKIRKIFRGRIISLFGFFFSV</sequence>
<protein>
    <submittedName>
        <fullName evidence="1">Uncharacterized protein</fullName>
    </submittedName>
</protein>
<dbReference type="EMBL" id="AAXW01000002">
    <property type="protein sequence ID" value="EAZ93412.1"/>
    <property type="molecule type" value="Genomic_DNA"/>
</dbReference>
<organism evidence="1 2">
    <name type="scientific">Crocosphaera chwakensis CCY0110</name>
    <dbReference type="NCBI Taxonomy" id="391612"/>
    <lineage>
        <taxon>Bacteria</taxon>
        <taxon>Bacillati</taxon>
        <taxon>Cyanobacteriota</taxon>
        <taxon>Cyanophyceae</taxon>
        <taxon>Oscillatoriophycideae</taxon>
        <taxon>Chroococcales</taxon>
        <taxon>Aphanothecaceae</taxon>
        <taxon>Crocosphaera</taxon>
        <taxon>Crocosphaera chwakensis</taxon>
    </lineage>
</organism>
<dbReference type="Proteomes" id="UP000003781">
    <property type="component" value="Unassembled WGS sequence"/>
</dbReference>
<accession>A3IHY0</accession>
<keyword evidence="2" id="KW-1185">Reference proteome</keyword>